<dbReference type="NCBIfam" id="NF007154">
    <property type="entry name" value="PRK09589.1"/>
    <property type="match status" value="1"/>
</dbReference>
<dbReference type="Proteomes" id="UP000051451">
    <property type="component" value="Unassembled WGS sequence"/>
</dbReference>
<keyword evidence="3 6" id="KW-0326">Glycosidase</keyword>
<dbReference type="PROSITE" id="PS00653">
    <property type="entry name" value="GLYCOSYL_HYDROL_F1_2"/>
    <property type="match status" value="1"/>
</dbReference>
<dbReference type="Pfam" id="PF00232">
    <property type="entry name" value="Glyco_hydro_1"/>
    <property type="match status" value="1"/>
</dbReference>
<evidence type="ECO:0000256" key="6">
    <source>
        <dbReference type="RuleBase" id="RU004468"/>
    </source>
</evidence>
<dbReference type="PROSITE" id="PS00572">
    <property type="entry name" value="GLYCOSYL_HYDROL_F1_1"/>
    <property type="match status" value="1"/>
</dbReference>
<name>A0A0R1VYT6_9LACO</name>
<proteinExistence type="inferred from homology"/>
<dbReference type="InterPro" id="IPR001360">
    <property type="entry name" value="Glyco_hydro_1"/>
</dbReference>
<dbReference type="GO" id="GO:0008422">
    <property type="term" value="F:beta-glucosidase activity"/>
    <property type="evidence" value="ECO:0007669"/>
    <property type="project" value="TreeGrafter"/>
</dbReference>
<comment type="caution">
    <text evidence="7">The sequence shown here is derived from an EMBL/GenBank/DDBJ whole genome shotgun (WGS) entry which is preliminary data.</text>
</comment>
<keyword evidence="2 6" id="KW-0378">Hydrolase</keyword>
<dbReference type="OrthoDB" id="1688691at2"/>
<evidence type="ECO:0000256" key="4">
    <source>
        <dbReference type="PROSITE-ProRule" id="PRU10055"/>
    </source>
</evidence>
<dbReference type="PANTHER" id="PTHR10353:SF85">
    <property type="entry name" value="ARYL-PHOSPHO-BETA-D-GLUCOSIDASE BGLA"/>
    <property type="match status" value="1"/>
</dbReference>
<evidence type="ECO:0000256" key="1">
    <source>
        <dbReference type="ARBA" id="ARBA00010838"/>
    </source>
</evidence>
<dbReference type="FunFam" id="3.20.20.80:FF:000004">
    <property type="entry name" value="Beta-glucosidase 6-phospho-beta-glucosidase"/>
    <property type="match status" value="1"/>
</dbReference>
<dbReference type="InterPro" id="IPR033132">
    <property type="entry name" value="GH_1_N_CS"/>
</dbReference>
<dbReference type="Gene3D" id="3.20.20.80">
    <property type="entry name" value="Glycosidases"/>
    <property type="match status" value="1"/>
</dbReference>
<dbReference type="AlphaFoldDB" id="A0A0R1VYT6"/>
<evidence type="ECO:0000256" key="2">
    <source>
        <dbReference type="ARBA" id="ARBA00022801"/>
    </source>
</evidence>
<sequence length="476" mass="55106">MQSFRSDFLWGGAVAAHQFEGAWNEAGKGPSVADVMTVGSASRPREITTGIQAGKNYPNHQAIDFYHHYQTDIKLLAEMGFKCFRTSIAWSRIFPQGDEPVPNEAGLEFYDRLFAECLKYQIEPIVTLSHFEIPYHLVTKYGGWRNRKMIEFFVRFADVCFKRYRKQVKYWMTFNEINNQTGFHDEFCLFTNSGIKVKSNENAEKLMYQAAHYELVASAIAVNHGHQINPAFKIGCMLAMVPLYPLNSQPHNIMLAEKAMQKRYWFTDVHVNGYYPTFMEAFLQQHHYRTDITAADRYNLKHGTVDYIGFSYYMSKTVKYDENNPAYDYDDYSSDVQNPFLPASEWGWTVDPEGLRYGANWFNDRYHLPLFVVENGLGARDEISSDGKVHDDYRINYLREHLLQLKKAVVEDGIDVLGYTPWSAIDIVSAGTGQMEKRYGFIYVDKDDQGKGTLKRIPKDSFYWYQKVIASNGEQL</sequence>
<organism evidence="7 8">
    <name type="scientific">Liquorilactobacillus ghanensis DSM 18630</name>
    <dbReference type="NCBI Taxonomy" id="1423750"/>
    <lineage>
        <taxon>Bacteria</taxon>
        <taxon>Bacillati</taxon>
        <taxon>Bacillota</taxon>
        <taxon>Bacilli</taxon>
        <taxon>Lactobacillales</taxon>
        <taxon>Lactobacillaceae</taxon>
        <taxon>Liquorilactobacillus</taxon>
    </lineage>
</organism>
<dbReference type="STRING" id="1423750.FC89_GL000346"/>
<dbReference type="PRINTS" id="PR00131">
    <property type="entry name" value="GLHYDRLASE1"/>
</dbReference>
<dbReference type="InterPro" id="IPR018120">
    <property type="entry name" value="Glyco_hydro_1_AS"/>
</dbReference>
<evidence type="ECO:0000313" key="7">
    <source>
        <dbReference type="EMBL" id="KRM07036.1"/>
    </source>
</evidence>
<evidence type="ECO:0000256" key="3">
    <source>
        <dbReference type="ARBA" id="ARBA00023295"/>
    </source>
</evidence>
<dbReference type="EMBL" id="AZGB01000009">
    <property type="protein sequence ID" value="KRM07036.1"/>
    <property type="molecule type" value="Genomic_DNA"/>
</dbReference>
<dbReference type="InterPro" id="IPR017853">
    <property type="entry name" value="GH"/>
</dbReference>
<feature type="active site" description="Nucleophile" evidence="4">
    <location>
        <position position="374"/>
    </location>
</feature>
<dbReference type="SUPFAM" id="SSF51445">
    <property type="entry name" value="(Trans)glycosidases"/>
    <property type="match status" value="1"/>
</dbReference>
<reference evidence="7 8" key="1">
    <citation type="journal article" date="2015" name="Genome Announc.">
        <title>Expanding the biotechnology potential of lactobacilli through comparative genomics of 213 strains and associated genera.</title>
        <authorList>
            <person name="Sun Z."/>
            <person name="Harris H.M."/>
            <person name="McCann A."/>
            <person name="Guo C."/>
            <person name="Argimon S."/>
            <person name="Zhang W."/>
            <person name="Yang X."/>
            <person name="Jeffery I.B."/>
            <person name="Cooney J.C."/>
            <person name="Kagawa T.F."/>
            <person name="Liu W."/>
            <person name="Song Y."/>
            <person name="Salvetti E."/>
            <person name="Wrobel A."/>
            <person name="Rasinkangas P."/>
            <person name="Parkhill J."/>
            <person name="Rea M.C."/>
            <person name="O'Sullivan O."/>
            <person name="Ritari J."/>
            <person name="Douillard F.P."/>
            <person name="Paul Ross R."/>
            <person name="Yang R."/>
            <person name="Briner A.E."/>
            <person name="Felis G.E."/>
            <person name="de Vos W.M."/>
            <person name="Barrangou R."/>
            <person name="Klaenhammer T.R."/>
            <person name="Caufield P.W."/>
            <person name="Cui Y."/>
            <person name="Zhang H."/>
            <person name="O'Toole P.W."/>
        </authorList>
    </citation>
    <scope>NUCLEOTIDE SEQUENCE [LARGE SCALE GENOMIC DNA]</scope>
    <source>
        <strain evidence="7 8">DSM 18630</strain>
    </source>
</reference>
<dbReference type="PANTHER" id="PTHR10353">
    <property type="entry name" value="GLYCOSYL HYDROLASE"/>
    <property type="match status" value="1"/>
</dbReference>
<comment type="similarity">
    <text evidence="1 5">Belongs to the glycosyl hydrolase 1 family.</text>
</comment>
<evidence type="ECO:0000256" key="5">
    <source>
        <dbReference type="RuleBase" id="RU003690"/>
    </source>
</evidence>
<gene>
    <name evidence="7" type="ORF">FC89_GL000346</name>
</gene>
<dbReference type="GO" id="GO:0016052">
    <property type="term" value="P:carbohydrate catabolic process"/>
    <property type="evidence" value="ECO:0007669"/>
    <property type="project" value="TreeGrafter"/>
</dbReference>
<dbReference type="RefSeq" id="WP_057871135.1">
    <property type="nucleotide sequence ID" value="NZ_AZGB01000009.1"/>
</dbReference>
<evidence type="ECO:0000313" key="8">
    <source>
        <dbReference type="Proteomes" id="UP000051451"/>
    </source>
</evidence>
<dbReference type="PATRIC" id="fig|1423750.3.peg.356"/>
<protein>
    <submittedName>
        <fullName evidence="7">Phospho-beta-glucosidase</fullName>
    </submittedName>
</protein>
<keyword evidence="8" id="KW-1185">Reference proteome</keyword>
<accession>A0A0R1VYT6</accession>
<dbReference type="GeneID" id="98318400"/>
<dbReference type="GO" id="GO:0005829">
    <property type="term" value="C:cytosol"/>
    <property type="evidence" value="ECO:0007669"/>
    <property type="project" value="TreeGrafter"/>
</dbReference>